<dbReference type="GO" id="GO:0016787">
    <property type="term" value="F:hydrolase activity"/>
    <property type="evidence" value="ECO:0007669"/>
    <property type="project" value="UniProtKB-KW"/>
</dbReference>
<dbReference type="GO" id="GO:0000724">
    <property type="term" value="P:double-strand break repair via homologous recombination"/>
    <property type="evidence" value="ECO:0007669"/>
    <property type="project" value="TreeGrafter"/>
</dbReference>
<sequence length="872" mass="97220">MKRSAAPSQMTGARKKSTKFMPPYLSNLHSKETEITLPKSESGSNILLPASQETEQSNVLVESVNDRTSSIIPQIVTKHHNVGIDEKIANNRKLTVEAKENIGGVTEKTGTDRKSVKKAFVSPASHHKELTTQRQPEPLKKKYFNVVWCKRSNKKIKNWEGDAILVVTGRSVVLYDTDGKEIGKANGYKIQELDQLKEGETLPVGTREIEIMSALEESAFLAGTCFGGNSSLSTLIPLTKTLSKALPKKNVTGSALFLSKTDASLANTVKELKPRFDPNTIGALVLSRPPPAIISKGMTSVDVVVDPHLCNHLRPHQREGVNFLYECVMGYKGLGGLGAILADEMGLGKTLQIIALLWTLLKQNPISHKPVARRALIVTPGSLVKNWCREFKKWLGQERLKVFDVSSDRKASEFKNAQVFPVMIVSYEMFVRYCDVIKQSEFDLLVCDEGHRLKNSSIKTTSLLHSLNTKRRIVVTGTPIQNDLKEFFALVDFCNPGVLGSAASFHKVYEDPILLSKQPSCTLEDKKVGEERARELNRVTASFILRRTSDINQQYLPEKTEYVVFCQPTSLQIAKYKQLIDSSRISCLSSNMSDVGSHLLCINDLKKVCNYPLFSDKTEDMPGAKISTVDPLLSGKLLVVAIMLKELQSSSSIGKQEKIILVSYYTKTLDIFEVLCTRQGYSYLRLDGQTPVQKRQQMVELFNSSYSQHMVFLLSSKAGGVGLNLIGANRLILYDIDWNPANDLQAMARIWREGQKKPVHIYRLLTAGTIEEKIYQRQVTKQGLGNSVVDSVQDGEVKFSQEDLKDLFTFRPDATCDTHDMLMCTCLENNTPSHSSTSPTEGYSAQQKLKNTSMSELNKWSHIGGTKYSPEC</sequence>
<keyword evidence="4" id="KW-0067">ATP-binding</keyword>
<dbReference type="PROSITE" id="PS51194">
    <property type="entry name" value="HELICASE_CTER"/>
    <property type="match status" value="1"/>
</dbReference>
<dbReference type="InterPro" id="IPR038718">
    <property type="entry name" value="SNF2-like_sf"/>
</dbReference>
<dbReference type="Gene3D" id="3.40.50.10810">
    <property type="entry name" value="Tandem AAA-ATPase domain"/>
    <property type="match status" value="1"/>
</dbReference>
<dbReference type="PANTHER" id="PTHR45629">
    <property type="entry name" value="SNF2/RAD54 FAMILY MEMBER"/>
    <property type="match status" value="1"/>
</dbReference>
<evidence type="ECO:0000313" key="9">
    <source>
        <dbReference type="Proteomes" id="UP000593567"/>
    </source>
</evidence>
<evidence type="ECO:0000256" key="3">
    <source>
        <dbReference type="ARBA" id="ARBA00022806"/>
    </source>
</evidence>
<keyword evidence="9" id="KW-1185">Reference proteome</keyword>
<name>A0A7J7KR15_BUGNE</name>
<feature type="region of interest" description="Disordered" evidence="5">
    <location>
        <begin position="1"/>
        <end position="24"/>
    </location>
</feature>
<dbReference type="Pfam" id="PF00271">
    <property type="entry name" value="Helicase_C"/>
    <property type="match status" value="1"/>
</dbReference>
<dbReference type="PANTHER" id="PTHR45629:SF7">
    <property type="entry name" value="DNA EXCISION REPAIR PROTEIN ERCC-6-RELATED"/>
    <property type="match status" value="1"/>
</dbReference>
<dbReference type="GO" id="GO:0015616">
    <property type="term" value="F:DNA translocase activity"/>
    <property type="evidence" value="ECO:0007669"/>
    <property type="project" value="TreeGrafter"/>
</dbReference>
<evidence type="ECO:0000256" key="5">
    <source>
        <dbReference type="SAM" id="MobiDB-lite"/>
    </source>
</evidence>
<dbReference type="OrthoDB" id="413460at2759"/>
<comment type="caution">
    <text evidence="8">The sequence shown here is derived from an EMBL/GenBank/DDBJ whole genome shotgun (WGS) entry which is preliminary data.</text>
</comment>
<dbReference type="CDD" id="cd18793">
    <property type="entry name" value="SF2_C_SNF"/>
    <property type="match status" value="1"/>
</dbReference>
<dbReference type="EMBL" id="VXIV02000121">
    <property type="protein sequence ID" value="KAF6040607.1"/>
    <property type="molecule type" value="Genomic_DNA"/>
</dbReference>
<dbReference type="SMART" id="SM00490">
    <property type="entry name" value="HELICc"/>
    <property type="match status" value="1"/>
</dbReference>
<dbReference type="Gene3D" id="3.40.50.300">
    <property type="entry name" value="P-loop containing nucleotide triphosphate hydrolases"/>
    <property type="match status" value="1"/>
</dbReference>
<evidence type="ECO:0000256" key="4">
    <source>
        <dbReference type="ARBA" id="ARBA00022840"/>
    </source>
</evidence>
<keyword evidence="1" id="KW-0547">Nucleotide-binding</keyword>
<dbReference type="InterPro" id="IPR049730">
    <property type="entry name" value="SNF2/RAD54-like_C"/>
</dbReference>
<dbReference type="InterPro" id="IPR000330">
    <property type="entry name" value="SNF2_N"/>
</dbReference>
<dbReference type="PROSITE" id="PS51192">
    <property type="entry name" value="HELICASE_ATP_BIND_1"/>
    <property type="match status" value="1"/>
</dbReference>
<dbReference type="AlphaFoldDB" id="A0A7J7KR15"/>
<dbReference type="Gene3D" id="1.20.120.850">
    <property type="entry name" value="SWI2/SNF2 ATPases, N-terminal domain"/>
    <property type="match status" value="1"/>
</dbReference>
<proteinExistence type="predicted"/>
<evidence type="ECO:0000256" key="1">
    <source>
        <dbReference type="ARBA" id="ARBA00022741"/>
    </source>
</evidence>
<dbReference type="Proteomes" id="UP000593567">
    <property type="component" value="Unassembled WGS sequence"/>
</dbReference>
<dbReference type="GO" id="GO:0005634">
    <property type="term" value="C:nucleus"/>
    <property type="evidence" value="ECO:0007669"/>
    <property type="project" value="TreeGrafter"/>
</dbReference>
<dbReference type="SUPFAM" id="SSF52540">
    <property type="entry name" value="P-loop containing nucleoside triphosphate hydrolases"/>
    <property type="match status" value="2"/>
</dbReference>
<dbReference type="FunFam" id="3.40.50.10810:FF:000020">
    <property type="entry name" value="DNA repair and recombination protein RAD54B"/>
    <property type="match status" value="1"/>
</dbReference>
<keyword evidence="3" id="KW-0347">Helicase</keyword>
<organism evidence="8 9">
    <name type="scientific">Bugula neritina</name>
    <name type="common">Brown bryozoan</name>
    <name type="synonym">Sertularia neritina</name>
    <dbReference type="NCBI Taxonomy" id="10212"/>
    <lineage>
        <taxon>Eukaryota</taxon>
        <taxon>Metazoa</taxon>
        <taxon>Spiralia</taxon>
        <taxon>Lophotrochozoa</taxon>
        <taxon>Bryozoa</taxon>
        <taxon>Gymnolaemata</taxon>
        <taxon>Cheilostomatida</taxon>
        <taxon>Flustrina</taxon>
        <taxon>Buguloidea</taxon>
        <taxon>Bugulidae</taxon>
        <taxon>Bugula</taxon>
    </lineage>
</organism>
<evidence type="ECO:0000313" key="8">
    <source>
        <dbReference type="EMBL" id="KAF6040607.1"/>
    </source>
</evidence>
<evidence type="ECO:0000259" key="7">
    <source>
        <dbReference type="PROSITE" id="PS51194"/>
    </source>
</evidence>
<dbReference type="InterPro" id="IPR027417">
    <property type="entry name" value="P-loop_NTPase"/>
</dbReference>
<accession>A0A7J7KR15</accession>
<dbReference type="GO" id="GO:0007131">
    <property type="term" value="P:reciprocal meiotic recombination"/>
    <property type="evidence" value="ECO:0007669"/>
    <property type="project" value="TreeGrafter"/>
</dbReference>
<feature type="domain" description="Helicase C-terminal" evidence="7">
    <location>
        <begin position="639"/>
        <end position="805"/>
    </location>
</feature>
<dbReference type="InterPro" id="IPR001650">
    <property type="entry name" value="Helicase_C-like"/>
</dbReference>
<dbReference type="SMART" id="SM00487">
    <property type="entry name" value="DEXDc"/>
    <property type="match status" value="1"/>
</dbReference>
<reference evidence="8" key="1">
    <citation type="submission" date="2020-06" db="EMBL/GenBank/DDBJ databases">
        <title>Draft genome of Bugula neritina, a colonial animal packing powerful symbionts and potential medicines.</title>
        <authorList>
            <person name="Rayko M."/>
        </authorList>
    </citation>
    <scope>NUCLEOTIDE SEQUENCE [LARGE SCALE GENOMIC DNA]</scope>
    <source>
        <strain evidence="8">Kwan_BN1</strain>
    </source>
</reference>
<dbReference type="GO" id="GO:0004386">
    <property type="term" value="F:helicase activity"/>
    <property type="evidence" value="ECO:0007669"/>
    <property type="project" value="UniProtKB-KW"/>
</dbReference>
<feature type="domain" description="Helicase ATP-binding" evidence="6">
    <location>
        <begin position="330"/>
        <end position="497"/>
    </location>
</feature>
<evidence type="ECO:0000256" key="2">
    <source>
        <dbReference type="ARBA" id="ARBA00022801"/>
    </source>
</evidence>
<dbReference type="GO" id="GO:0005524">
    <property type="term" value="F:ATP binding"/>
    <property type="evidence" value="ECO:0007669"/>
    <property type="project" value="UniProtKB-KW"/>
</dbReference>
<dbReference type="InterPro" id="IPR050496">
    <property type="entry name" value="SNF2_RAD54_helicase_repair"/>
</dbReference>
<evidence type="ECO:0000259" key="6">
    <source>
        <dbReference type="PROSITE" id="PS51192"/>
    </source>
</evidence>
<protein>
    <submittedName>
        <fullName evidence="8">RAD54B</fullName>
    </submittedName>
</protein>
<dbReference type="FunFam" id="3.40.50.300:FF:000332">
    <property type="entry name" value="DNA repair and recombination protein RAD54-like"/>
    <property type="match status" value="1"/>
</dbReference>
<dbReference type="Pfam" id="PF00176">
    <property type="entry name" value="SNF2-rel_dom"/>
    <property type="match status" value="1"/>
</dbReference>
<gene>
    <name evidence="8" type="ORF">EB796_001085</name>
</gene>
<dbReference type="InterPro" id="IPR014001">
    <property type="entry name" value="Helicase_ATP-bd"/>
</dbReference>
<keyword evidence="2" id="KW-0378">Hydrolase</keyword>
<feature type="compositionally biased region" description="Polar residues" evidence="5">
    <location>
        <begin position="1"/>
        <end position="11"/>
    </location>
</feature>